<dbReference type="STRING" id="1123062.SAMN02745775_1336"/>
<protein>
    <submittedName>
        <fullName evidence="1">Uncharacterized protein</fullName>
    </submittedName>
</protein>
<sequence>ADVGGAMYVTTAGAVSVTRLTVGDDLAIAGSGAITFTGTTTAASIDVSTSAGNIMVSPTATMSAGNGPVSIEAAASVSLHGVTGGAVDVTANAGSISNSGAGLAVKADSLDLHAGIDIGSAAMPFAVMATTIARSRATAGSTYIDVAGSTSIGSVTAGGLVELESTGAATITGTVSAGAGGGLNSITLVTTGGGMTMTSAAIISTDGDVDLTTIGGAFTVATVTGDDITLHIDGPVLSALSAGYTNFTGATLDGVALGSIGSSTLAPITIAVARIGSLTAAGSIFLVSESTLSIATIGADAALNLVALKAVQLDTAMTGEGVTLETQGGGATGRFTMGAGALLDAGTGSASITTSEDARLSLVKGELISISAVGSVLEVDSPALITANTALVIVSSTGSIGASSSLLSVTTPLISNVSAVAGSIHLDVLGATTLTTMQAAGVAKLESDSSLSVTGNVFASQVYLAAFGGVLTLQDGSVVEGTTSVTLTGNGDVGVSSVLAPTVSIWSQTGDVEDTTAAEFANVTSGGTLTLNAAGSAGAPDVADLDLDVRHLAGCSTGGAAHLETLGAVNIVDLSVGGSLVATAHGSLTVTQSIDAGSVDLTVLSTANSAGSFLMGTGSRLISAGTVGISAMADIYLTSLGGTEVTLTADGSIVDNKVGSFSNLDGTILILDAKGSIGVSSDSSGLVVDANVLKSATANGYIAITAAGSLQVDYATAGLSLVVDAGQALTLTDTARGTHATLRTRSGDLVMNSGSLLDAGMGTATASAYGNLLVSQIMGNTAVLHSDTGSISDNQAGPSRNVRANLVVLSAPQGGIGGTAATPLYIDSASIASATAGAGNVALILLDPTVRGSSNSISIGTVTATGAASIASSMSLSILSAIQAASVDVAVDLGSIVMASTAIVTAIGSGAARLTAAGQMTLASVTGGAVTLISTAGSIVDGTAAEANNVTAASLDLTAGRDAGQVGLADLNVAVTGVISGRVGGETWLTSSGGMSLGALASGKSATFKSGGGVAVSGVVSGTGLALTGAGGLAMSGSAALNAGVGIVTVAANGDVSVTQVTGGAVSLQSSTGSIVDASSDEATNVTAATLSLIAEKGSIGTTLDGLDVGVTGAVSASAGGVLALSTPGALTLGAVSVGGALSALSTGSISLLGLVNAGSADLLSSAGSLSMGSAGSVAVAGIARLSASASVSLNRVTGTSVYLTSSVGSIQDTRSDENANVIASTLDLRAALDVGAVGAGNLNTAITGAITGSARGLWLSNVGATTLGTWSTSGTVTLASTGALQLDGTVSAAGVDMAAGTALTMADGAAIEGGSTAVTLAATGTVTLGKVTGGTVRITSSAGSILDGTAAEAANVTANTLVMTASGDIGTSSSALELDATALVSARAGRFLSLQATGGLVVGTMTSGNAMSLAAVGAITLTGEVTATSLSINSGAAVMMQGMSSIGANGSVSVYATGTTTLTRLRGSDVNLTSVTGAIVDATGTMAANVSASTLRIQAGLDIGGAGAAGLDVAVSGAISGSGRNVWLANTGATIVNGLRATGAMTLSATGSLSLLGATSAAGLTISSGAALTMGVSATVDGGSGALNMTSVGDLTLTSIAGGAVALVSTSGSIIDGSPAEGANITASSLSLKAAVAAGISGAGDLDLAVSGLTSGSSKSVHLQAVGSLTLGTLAGTSALSAVAGTSITVNGGLSGVVSLAAGTTLWMADTATILSGTAAVTLKAGGDMTLSRVVGGAVRLESAAGAILDGNSVETANITAGALTLLASGGLGTISDRLDLTTTGALAATVGGSAWLNSIGAVNVGTLTAVGSFDMSATGAMTLSGVTSAAKVSMAAGGALTMLAGSGIVATGDVSLRGVSNVTLTRVSGSAVTLTSTTGSILDGSADEGANVTAASLVLSAKLNAGVAAAGDLDTAVAGAISGSAGALSLANTGATTIDAFAANGTLTVSSTGSLRLTGSNTAVGAISLIAGTDAVMAAATLNAGKAAISISAQNNVTLGRMTGGAVSVISRAGAILDGTTDEMANISASSLYLSSALGLGNSGADDIDVSYTGLLTKITAAGKPSFVTRI</sequence>
<keyword evidence="2" id="KW-1185">Reference proteome</keyword>
<evidence type="ECO:0000313" key="2">
    <source>
        <dbReference type="Proteomes" id="UP000199473"/>
    </source>
</evidence>
<evidence type="ECO:0000313" key="1">
    <source>
        <dbReference type="EMBL" id="SFL16986.1"/>
    </source>
</evidence>
<accession>A0A1I4FJH5</accession>
<dbReference type="Proteomes" id="UP000199473">
    <property type="component" value="Unassembled WGS sequence"/>
</dbReference>
<organism evidence="1 2">
    <name type="scientific">Falsiroseomonas stagni DSM 19981</name>
    <dbReference type="NCBI Taxonomy" id="1123062"/>
    <lineage>
        <taxon>Bacteria</taxon>
        <taxon>Pseudomonadati</taxon>
        <taxon>Pseudomonadota</taxon>
        <taxon>Alphaproteobacteria</taxon>
        <taxon>Acetobacterales</taxon>
        <taxon>Roseomonadaceae</taxon>
        <taxon>Falsiroseomonas</taxon>
    </lineage>
</organism>
<feature type="non-terminal residue" evidence="1">
    <location>
        <position position="1"/>
    </location>
</feature>
<proteinExistence type="predicted"/>
<gene>
    <name evidence="1" type="ORF">SAMN02745775_1336</name>
</gene>
<name>A0A1I4FJH5_9PROT</name>
<dbReference type="EMBL" id="FOSQ01000033">
    <property type="protein sequence ID" value="SFL16986.1"/>
    <property type="molecule type" value="Genomic_DNA"/>
</dbReference>
<reference evidence="1 2" key="1">
    <citation type="submission" date="2016-10" db="EMBL/GenBank/DDBJ databases">
        <authorList>
            <person name="de Groot N.N."/>
        </authorList>
    </citation>
    <scope>NUCLEOTIDE SEQUENCE [LARGE SCALE GENOMIC DNA]</scope>
    <source>
        <strain evidence="1 2">DSM 19981</strain>
    </source>
</reference>